<feature type="transmembrane region" description="Helical" evidence="1">
    <location>
        <begin position="7"/>
        <end position="27"/>
    </location>
</feature>
<organism evidence="2">
    <name type="scientific">Anopheles darlingi</name>
    <name type="common">Mosquito</name>
    <dbReference type="NCBI Taxonomy" id="43151"/>
    <lineage>
        <taxon>Eukaryota</taxon>
        <taxon>Metazoa</taxon>
        <taxon>Ecdysozoa</taxon>
        <taxon>Arthropoda</taxon>
        <taxon>Hexapoda</taxon>
        <taxon>Insecta</taxon>
        <taxon>Pterygota</taxon>
        <taxon>Neoptera</taxon>
        <taxon>Endopterygota</taxon>
        <taxon>Diptera</taxon>
        <taxon>Nematocera</taxon>
        <taxon>Culicoidea</taxon>
        <taxon>Culicidae</taxon>
        <taxon>Anophelinae</taxon>
        <taxon>Anopheles</taxon>
    </lineage>
</organism>
<keyword evidence="1" id="KW-1133">Transmembrane helix</keyword>
<proteinExistence type="predicted"/>
<evidence type="ECO:0000256" key="1">
    <source>
        <dbReference type="SAM" id="Phobius"/>
    </source>
</evidence>
<evidence type="ECO:0000313" key="2">
    <source>
        <dbReference type="EMBL" id="MBW71628.1"/>
    </source>
</evidence>
<keyword evidence="1" id="KW-0812">Transmembrane</keyword>
<protein>
    <submittedName>
        <fullName evidence="2">Putative secreted protein</fullName>
    </submittedName>
</protein>
<sequence>MFFCMCGSWYLVLCLLYGFLIVASRLYNLEFDFNATLTTHSVLHNTFHRTLYLYIRNRNVQRSDGSSSFLLWYTLCWAGVTDRVDGVWWMIL</sequence>
<reference evidence="2" key="1">
    <citation type="submission" date="2018-01" db="EMBL/GenBank/DDBJ databases">
        <title>An insight into the sialome of Amazonian anophelines.</title>
        <authorList>
            <person name="Ribeiro J.M."/>
            <person name="Scarpassa V."/>
            <person name="Calvo E."/>
        </authorList>
    </citation>
    <scope>NUCLEOTIDE SEQUENCE</scope>
</reference>
<keyword evidence="1" id="KW-0472">Membrane</keyword>
<name>A0A2M4D3F9_ANODA</name>
<accession>A0A2M4D3F9</accession>
<dbReference type="EMBL" id="GGFL01007450">
    <property type="protein sequence ID" value="MBW71628.1"/>
    <property type="molecule type" value="Transcribed_RNA"/>
</dbReference>
<dbReference type="AlphaFoldDB" id="A0A2M4D3F9"/>